<proteinExistence type="predicted"/>
<protein>
    <submittedName>
        <fullName evidence="1">DUF2281 domain-containing protein</fullName>
    </submittedName>
</protein>
<organism evidence="1 2">
    <name type="scientific">Nostoc flagelliforme FACHB-838</name>
    <dbReference type="NCBI Taxonomy" id="2692904"/>
    <lineage>
        <taxon>Bacteria</taxon>
        <taxon>Bacillati</taxon>
        <taxon>Cyanobacteriota</taxon>
        <taxon>Cyanophyceae</taxon>
        <taxon>Nostocales</taxon>
        <taxon>Nostocaceae</taxon>
        <taxon>Nostoc</taxon>
    </lineage>
</organism>
<evidence type="ECO:0000313" key="1">
    <source>
        <dbReference type="EMBL" id="MBD2534841.1"/>
    </source>
</evidence>
<keyword evidence="2" id="KW-1185">Reference proteome</keyword>
<sequence length="80" mass="9421">MNLEQKILAKLRFFSPDKQKEVLNFIEFLDSKNSANKTYLEEDLQGIRTRLVTLGKVLLNEDNIRKQLASRESELHDKEE</sequence>
<accession>A0ABR8DZK2</accession>
<reference evidence="1 2" key="1">
    <citation type="journal article" date="2020" name="ISME J.">
        <title>Comparative genomics reveals insights into cyanobacterial evolution and habitat adaptation.</title>
        <authorList>
            <person name="Chen M.Y."/>
            <person name="Teng W.K."/>
            <person name="Zhao L."/>
            <person name="Hu C.X."/>
            <person name="Zhou Y.K."/>
            <person name="Han B.P."/>
            <person name="Song L.R."/>
            <person name="Shu W.S."/>
        </authorList>
    </citation>
    <scope>NUCLEOTIDE SEQUENCE [LARGE SCALE GENOMIC DNA]</scope>
    <source>
        <strain evidence="1 2">FACHB-838</strain>
    </source>
</reference>
<dbReference type="EMBL" id="JACJSI010000202">
    <property type="protein sequence ID" value="MBD2534841.1"/>
    <property type="molecule type" value="Genomic_DNA"/>
</dbReference>
<dbReference type="Proteomes" id="UP000623440">
    <property type="component" value="Unassembled WGS sequence"/>
</dbReference>
<gene>
    <name evidence="1" type="ORF">H6G97_37505</name>
</gene>
<name>A0ABR8DZK2_9NOSO</name>
<dbReference type="RefSeq" id="WP_190945715.1">
    <property type="nucleotide sequence ID" value="NZ_JACJSI010000202.1"/>
</dbReference>
<evidence type="ECO:0000313" key="2">
    <source>
        <dbReference type="Proteomes" id="UP000623440"/>
    </source>
</evidence>
<comment type="caution">
    <text evidence="1">The sequence shown here is derived from an EMBL/GenBank/DDBJ whole genome shotgun (WGS) entry which is preliminary data.</text>
</comment>